<dbReference type="PROSITE" id="PS00236">
    <property type="entry name" value="NEUROTR_ION_CHANNEL"/>
    <property type="match status" value="1"/>
</dbReference>
<dbReference type="InterPro" id="IPR018000">
    <property type="entry name" value="Neurotransmitter_ion_chnl_CS"/>
</dbReference>
<dbReference type="InterPro" id="IPR038050">
    <property type="entry name" value="Neuro_actylchol_rec"/>
</dbReference>
<dbReference type="OrthoDB" id="407674at2759"/>
<dbReference type="PRINTS" id="PR00253">
    <property type="entry name" value="GABAARECEPTR"/>
</dbReference>
<evidence type="ECO:0000313" key="14">
    <source>
        <dbReference type="Proteomes" id="UP000283509"/>
    </source>
</evidence>
<sequence>MRGGGGRVLEGVGRVSCRKRGTGSRTRHLPTVPRVSYSFPLARTFCSSVVPSQMAEQQVKMLKFIALNCILLFSAPSVRANAMEDATREVMAKLKQESYNLNIRPSVDGGPTQVNLQAYIRDISVDDEKMEADIVLTFRMAWNDHRLAFSTPNIDYVNILEPHLAWLPDAFFKNAITTQLEAIYPESYLRVFQDGRIIYSTRMTLRQRCPMNLVSFPHDSQSCVVRIASYGYTAADVNFTMSSNEVKIADNLSVERFTLGGVETSYCTSKTSTGEYSCAQININLSRKFATYLLEWYVPIFLLIVVAWFSFLIPADQFLARLLLTLIPLITLSSFNNVFRQSLASVNYTRALDVFSGFSTISIFASLVHVIVCYVRGGGEADAGRDGLGGSAKRATLMKFLPLIIHVSCYVFFLFIYFIVYSFTG</sequence>
<dbReference type="InterPro" id="IPR036719">
    <property type="entry name" value="Neuro-gated_channel_TM_sf"/>
</dbReference>
<dbReference type="InterPro" id="IPR006202">
    <property type="entry name" value="Neur_chan_lig-bd"/>
</dbReference>
<dbReference type="PRINTS" id="PR00252">
    <property type="entry name" value="NRIONCHANNEL"/>
</dbReference>
<evidence type="ECO:0000259" key="12">
    <source>
        <dbReference type="Pfam" id="PF02931"/>
    </source>
</evidence>
<feature type="transmembrane region" description="Helical" evidence="11">
    <location>
        <begin position="318"/>
        <end position="335"/>
    </location>
</feature>
<evidence type="ECO:0000256" key="2">
    <source>
        <dbReference type="ARBA" id="ARBA00004236"/>
    </source>
</evidence>
<organism evidence="13 14">
    <name type="scientific">Penaeus vannamei</name>
    <name type="common">Whiteleg shrimp</name>
    <name type="synonym">Litopenaeus vannamei</name>
    <dbReference type="NCBI Taxonomy" id="6689"/>
    <lineage>
        <taxon>Eukaryota</taxon>
        <taxon>Metazoa</taxon>
        <taxon>Ecdysozoa</taxon>
        <taxon>Arthropoda</taxon>
        <taxon>Crustacea</taxon>
        <taxon>Multicrustacea</taxon>
        <taxon>Malacostraca</taxon>
        <taxon>Eumalacostraca</taxon>
        <taxon>Eucarida</taxon>
        <taxon>Decapoda</taxon>
        <taxon>Dendrobranchiata</taxon>
        <taxon>Penaeoidea</taxon>
        <taxon>Penaeidae</taxon>
        <taxon>Penaeus</taxon>
    </lineage>
</organism>
<feature type="domain" description="Neurotransmitter-gated ion-channel ligand-binding" evidence="12">
    <location>
        <begin position="89"/>
        <end position="288"/>
    </location>
</feature>
<evidence type="ECO:0000256" key="1">
    <source>
        <dbReference type="ARBA" id="ARBA00004141"/>
    </source>
</evidence>
<dbReference type="Proteomes" id="UP000283509">
    <property type="component" value="Unassembled WGS sequence"/>
</dbReference>
<comment type="caution">
    <text evidence="13">The sequence shown here is derived from an EMBL/GenBank/DDBJ whole genome shotgun (WGS) entry which is preliminary data.</text>
</comment>
<dbReference type="InterPro" id="IPR006201">
    <property type="entry name" value="Neur_channel"/>
</dbReference>
<keyword evidence="6" id="KW-0732">Signal</keyword>
<accession>A0A3R7T1Q9</accession>
<evidence type="ECO:0000256" key="4">
    <source>
        <dbReference type="ARBA" id="ARBA00022475"/>
    </source>
</evidence>
<reference evidence="13 14" key="2">
    <citation type="submission" date="2019-01" db="EMBL/GenBank/DDBJ databases">
        <title>The decoding of complex shrimp genome reveals the adaptation for benthos swimmer, frequently molting mechanism and breeding impact on genome.</title>
        <authorList>
            <person name="Sun Y."/>
            <person name="Gao Y."/>
            <person name="Yu Y."/>
        </authorList>
    </citation>
    <scope>NUCLEOTIDE SEQUENCE [LARGE SCALE GENOMIC DNA]</scope>
    <source>
        <tissue evidence="13">Muscle</tissue>
    </source>
</reference>
<gene>
    <name evidence="13" type="ORF">C7M84_004776</name>
</gene>
<evidence type="ECO:0000256" key="7">
    <source>
        <dbReference type="ARBA" id="ARBA00022989"/>
    </source>
</evidence>
<evidence type="ECO:0000256" key="9">
    <source>
        <dbReference type="ARBA" id="ARBA00023136"/>
    </source>
</evidence>
<evidence type="ECO:0000313" key="13">
    <source>
        <dbReference type="EMBL" id="ROT85862.1"/>
    </source>
</evidence>
<keyword evidence="8 11" id="KW-0406">Ion transport</keyword>
<dbReference type="GO" id="GO:0005230">
    <property type="term" value="F:extracellular ligand-gated monoatomic ion channel activity"/>
    <property type="evidence" value="ECO:0007669"/>
    <property type="project" value="InterPro"/>
</dbReference>
<dbReference type="Pfam" id="PF02931">
    <property type="entry name" value="Neur_chan_LBD"/>
    <property type="match status" value="1"/>
</dbReference>
<evidence type="ECO:0000256" key="6">
    <source>
        <dbReference type="ARBA" id="ARBA00022729"/>
    </source>
</evidence>
<comment type="subcellular location">
    <subcellularLocation>
        <location evidence="2">Cell membrane</location>
    </subcellularLocation>
    <subcellularLocation>
        <location evidence="1">Membrane</location>
        <topology evidence="1">Multi-pass membrane protein</topology>
    </subcellularLocation>
</comment>
<protein>
    <submittedName>
        <fullName evidence="13">Putative glutamate-gated chloride channel isoform X4</fullName>
    </submittedName>
</protein>
<dbReference type="Gene3D" id="2.70.170.10">
    <property type="entry name" value="Neurotransmitter-gated ion-channel ligand-binding domain"/>
    <property type="match status" value="1"/>
</dbReference>
<keyword evidence="4" id="KW-1003">Cell membrane</keyword>
<evidence type="ECO:0000256" key="8">
    <source>
        <dbReference type="ARBA" id="ARBA00023065"/>
    </source>
</evidence>
<evidence type="ECO:0000256" key="10">
    <source>
        <dbReference type="ARBA" id="ARBA00023303"/>
    </source>
</evidence>
<feature type="transmembrane region" description="Helical" evidence="11">
    <location>
        <begin position="400"/>
        <end position="423"/>
    </location>
</feature>
<proteinExistence type="inferred from homology"/>
<dbReference type="Gene3D" id="1.20.58.390">
    <property type="entry name" value="Neurotransmitter-gated ion-channel transmembrane domain"/>
    <property type="match status" value="1"/>
</dbReference>
<dbReference type="SUPFAM" id="SSF63712">
    <property type="entry name" value="Nicotinic receptor ligand binding domain-like"/>
    <property type="match status" value="1"/>
</dbReference>
<evidence type="ECO:0000256" key="5">
    <source>
        <dbReference type="ARBA" id="ARBA00022692"/>
    </source>
</evidence>
<dbReference type="SUPFAM" id="SSF90112">
    <property type="entry name" value="Neurotransmitter-gated ion-channel transmembrane pore"/>
    <property type="match status" value="1"/>
</dbReference>
<dbReference type="PANTHER" id="PTHR18945">
    <property type="entry name" value="NEUROTRANSMITTER GATED ION CHANNEL"/>
    <property type="match status" value="1"/>
</dbReference>
<dbReference type="GO" id="GO:0004888">
    <property type="term" value="F:transmembrane signaling receptor activity"/>
    <property type="evidence" value="ECO:0007669"/>
    <property type="project" value="InterPro"/>
</dbReference>
<name>A0A3R7T1Q9_PENVA</name>
<keyword evidence="9 11" id="KW-0472">Membrane</keyword>
<feature type="transmembrane region" description="Helical" evidence="11">
    <location>
        <begin position="289"/>
        <end position="311"/>
    </location>
</feature>
<feature type="transmembrane region" description="Helical" evidence="11">
    <location>
        <begin position="355"/>
        <end position="375"/>
    </location>
</feature>
<keyword evidence="14" id="KW-1185">Reference proteome</keyword>
<dbReference type="InterPro" id="IPR006028">
    <property type="entry name" value="GABAA/Glycine_rcpt"/>
</dbReference>
<keyword evidence="7 11" id="KW-1133">Transmembrane helix</keyword>
<evidence type="ECO:0000256" key="11">
    <source>
        <dbReference type="RuleBase" id="RU000687"/>
    </source>
</evidence>
<comment type="similarity">
    <text evidence="11">Belongs to the ligand-gated ion channel (TC 1.A.9) family.</text>
</comment>
<dbReference type="InterPro" id="IPR036734">
    <property type="entry name" value="Neur_chan_lig-bd_sf"/>
</dbReference>
<reference evidence="13 14" key="1">
    <citation type="submission" date="2018-04" db="EMBL/GenBank/DDBJ databases">
        <authorList>
            <person name="Zhang X."/>
            <person name="Yuan J."/>
            <person name="Li F."/>
            <person name="Xiang J."/>
        </authorList>
    </citation>
    <scope>NUCLEOTIDE SEQUENCE [LARGE SCALE GENOMIC DNA]</scope>
    <source>
        <tissue evidence="13">Muscle</tissue>
    </source>
</reference>
<dbReference type="STRING" id="6689.A0A3R7T1Q9"/>
<dbReference type="EMBL" id="QCYY01000163">
    <property type="protein sequence ID" value="ROT85862.1"/>
    <property type="molecule type" value="Genomic_DNA"/>
</dbReference>
<keyword evidence="3 11" id="KW-0813">Transport</keyword>
<dbReference type="GO" id="GO:0005886">
    <property type="term" value="C:plasma membrane"/>
    <property type="evidence" value="ECO:0007669"/>
    <property type="project" value="UniProtKB-SubCell"/>
</dbReference>
<dbReference type="AlphaFoldDB" id="A0A3R7T1Q9"/>
<keyword evidence="5 11" id="KW-0812">Transmembrane</keyword>
<keyword evidence="10 11" id="KW-0407">Ion channel</keyword>
<evidence type="ECO:0000256" key="3">
    <source>
        <dbReference type="ARBA" id="ARBA00022448"/>
    </source>
</evidence>